<dbReference type="OrthoDB" id="636214at2"/>
<evidence type="ECO:0000259" key="7">
    <source>
        <dbReference type="Pfam" id="PF14322"/>
    </source>
</evidence>
<evidence type="ECO:0000313" key="9">
    <source>
        <dbReference type="Proteomes" id="UP000198757"/>
    </source>
</evidence>
<organism evidence="8 9">
    <name type="scientific">Niabella drilacis (strain DSM 25811 / CCM 8410 / CCUG 62505 / LMG 26954 / E90)</name>
    <dbReference type="NCBI Taxonomy" id="1285928"/>
    <lineage>
        <taxon>Bacteria</taxon>
        <taxon>Pseudomonadati</taxon>
        <taxon>Bacteroidota</taxon>
        <taxon>Chitinophagia</taxon>
        <taxon>Chitinophagales</taxon>
        <taxon>Chitinophagaceae</taxon>
        <taxon>Niabella</taxon>
    </lineage>
</organism>
<evidence type="ECO:0000313" key="8">
    <source>
        <dbReference type="EMBL" id="SDD71652.1"/>
    </source>
</evidence>
<comment type="similarity">
    <text evidence="2">Belongs to the SusD family.</text>
</comment>
<evidence type="ECO:0000256" key="4">
    <source>
        <dbReference type="ARBA" id="ARBA00023136"/>
    </source>
</evidence>
<dbReference type="InterPro" id="IPR012944">
    <property type="entry name" value="SusD_RagB_dom"/>
</dbReference>
<evidence type="ECO:0000259" key="6">
    <source>
        <dbReference type="Pfam" id="PF07980"/>
    </source>
</evidence>
<accession>A0A1G6X0F2</accession>
<dbReference type="AlphaFoldDB" id="A0A1G6X0F2"/>
<comment type="subcellular location">
    <subcellularLocation>
        <location evidence="1">Cell outer membrane</location>
    </subcellularLocation>
</comment>
<gene>
    <name evidence="8" type="ORF">SAMN04487894_11295</name>
</gene>
<keyword evidence="4" id="KW-0472">Membrane</keyword>
<dbReference type="Pfam" id="PF07980">
    <property type="entry name" value="SusD_RagB"/>
    <property type="match status" value="1"/>
</dbReference>
<feature type="domain" description="SusD-like N-terminal" evidence="7">
    <location>
        <begin position="91"/>
        <end position="224"/>
    </location>
</feature>
<evidence type="ECO:0000256" key="3">
    <source>
        <dbReference type="ARBA" id="ARBA00022729"/>
    </source>
</evidence>
<protein>
    <submittedName>
        <fullName evidence="8">Starch-binding associating with outer membrane</fullName>
    </submittedName>
</protein>
<feature type="domain" description="RagB/SusD" evidence="6">
    <location>
        <begin position="318"/>
        <end position="545"/>
    </location>
</feature>
<dbReference type="STRING" id="1285928.SAMN04487894_11295"/>
<reference evidence="9" key="1">
    <citation type="submission" date="2016-10" db="EMBL/GenBank/DDBJ databases">
        <authorList>
            <person name="Varghese N."/>
            <person name="Submissions S."/>
        </authorList>
    </citation>
    <scope>NUCLEOTIDE SEQUENCE [LARGE SCALE GENOMIC DNA]</scope>
    <source>
        <strain evidence="9">DSM 25811 / CCM 8410 / LMG 26954 / E90</strain>
    </source>
</reference>
<evidence type="ECO:0000256" key="1">
    <source>
        <dbReference type="ARBA" id="ARBA00004442"/>
    </source>
</evidence>
<proteinExistence type="inferred from homology"/>
<dbReference type="SUPFAM" id="SSF48452">
    <property type="entry name" value="TPR-like"/>
    <property type="match status" value="1"/>
</dbReference>
<evidence type="ECO:0000256" key="5">
    <source>
        <dbReference type="ARBA" id="ARBA00023237"/>
    </source>
</evidence>
<name>A0A1G6X0F2_NIADE</name>
<sequence length="545" mass="61317">MQAMKKIFYFGVMLLLTVLAGCKKFLDSKPLDFTSNTNFYRNANDLEVALTGCYGILGESYAVNYRSGMFLIGNVGTDEIVGNPYSTPDPESNMDQFINGTVVKSNKNIRDIWSKMYTGIYAANELLHHTGGIDMDADRKAEIEAEARFLRGWHYMYLGMIFGGVPVYTDVPHAADKSRDKLEGVMNQAITDLQYAYEHISGGRPLDITRASKWSAAGYLAKLYCYLASCKKYNVGGTLGFGLNSFSWVNADEMYTKAGQLIRDIETNSPFKLTDDYRSLFVEGSLDKQKEEILLTIAPSPNKRIGFGLMYYQLPVGSEGGGWGTCRPTQEVYSNYNRNMDARGNWVVGGLADGDVKTQVIDGNTYIIPKELHVGAGGEAYDGDYCVTKFRYVKTTIKHDDYYVGYYPLLRLADLYLLEAEVTAHFEGDAKGRDVLKKIRARALVKNAGYKVEDLQSLYGRTDFVSELLEERSRELCFEQQRKFDLVRFNRYESGIKSLSTTFGVWNRNGALQLVSNITDQKIWSPVPEEDEIANPNLKPNNPGY</sequence>
<dbReference type="PROSITE" id="PS51257">
    <property type="entry name" value="PROKAR_LIPOPROTEIN"/>
    <property type="match status" value="1"/>
</dbReference>
<keyword evidence="5" id="KW-0998">Cell outer membrane</keyword>
<evidence type="ECO:0000256" key="2">
    <source>
        <dbReference type="ARBA" id="ARBA00006275"/>
    </source>
</evidence>
<dbReference type="InterPro" id="IPR011990">
    <property type="entry name" value="TPR-like_helical_dom_sf"/>
</dbReference>
<keyword evidence="9" id="KW-1185">Reference proteome</keyword>
<dbReference type="InterPro" id="IPR033985">
    <property type="entry name" value="SusD-like_N"/>
</dbReference>
<dbReference type="Proteomes" id="UP000198757">
    <property type="component" value="Unassembled WGS sequence"/>
</dbReference>
<dbReference type="Gene3D" id="1.25.40.390">
    <property type="match status" value="1"/>
</dbReference>
<dbReference type="GO" id="GO:0009279">
    <property type="term" value="C:cell outer membrane"/>
    <property type="evidence" value="ECO:0007669"/>
    <property type="project" value="UniProtKB-SubCell"/>
</dbReference>
<keyword evidence="3" id="KW-0732">Signal</keyword>
<dbReference type="EMBL" id="FMZO01000012">
    <property type="protein sequence ID" value="SDD71652.1"/>
    <property type="molecule type" value="Genomic_DNA"/>
</dbReference>
<dbReference type="Pfam" id="PF14322">
    <property type="entry name" value="SusD-like_3"/>
    <property type="match status" value="1"/>
</dbReference>